<dbReference type="Proteomes" id="UP000247233">
    <property type="component" value="Unassembled WGS sequence"/>
</dbReference>
<gene>
    <name evidence="1" type="ORF">BO70DRAFT_361565</name>
</gene>
<organism evidence="1 2">
    <name type="scientific">Aspergillus heteromorphus CBS 117.55</name>
    <dbReference type="NCBI Taxonomy" id="1448321"/>
    <lineage>
        <taxon>Eukaryota</taxon>
        <taxon>Fungi</taxon>
        <taxon>Dikarya</taxon>
        <taxon>Ascomycota</taxon>
        <taxon>Pezizomycotina</taxon>
        <taxon>Eurotiomycetes</taxon>
        <taxon>Eurotiomycetidae</taxon>
        <taxon>Eurotiales</taxon>
        <taxon>Aspergillaceae</taxon>
        <taxon>Aspergillus</taxon>
        <taxon>Aspergillus subgen. Circumdati</taxon>
    </lineage>
</organism>
<evidence type="ECO:0000313" key="2">
    <source>
        <dbReference type="Proteomes" id="UP000247233"/>
    </source>
</evidence>
<reference evidence="1 2" key="1">
    <citation type="submission" date="2016-12" db="EMBL/GenBank/DDBJ databases">
        <title>The genomes of Aspergillus section Nigri reveals drivers in fungal speciation.</title>
        <authorList>
            <consortium name="DOE Joint Genome Institute"/>
            <person name="Vesth T.C."/>
            <person name="Nybo J."/>
            <person name="Theobald S."/>
            <person name="Brandl J."/>
            <person name="Frisvad J.C."/>
            <person name="Nielsen K.F."/>
            <person name="Lyhne E.K."/>
            <person name="Kogle M.E."/>
            <person name="Kuo A."/>
            <person name="Riley R."/>
            <person name="Clum A."/>
            <person name="Nolan M."/>
            <person name="Lipzen A."/>
            <person name="Salamov A."/>
            <person name="Henrissat B."/>
            <person name="Wiebenga A."/>
            <person name="De Vries R.P."/>
            <person name="Grigoriev I.V."/>
            <person name="Mortensen U.H."/>
            <person name="Andersen M.R."/>
            <person name="Baker S.E."/>
        </authorList>
    </citation>
    <scope>NUCLEOTIDE SEQUENCE [LARGE SCALE GENOMIC DNA]</scope>
    <source>
        <strain evidence="1 2">CBS 117.55</strain>
    </source>
</reference>
<dbReference type="AlphaFoldDB" id="A0A317WBX2"/>
<evidence type="ECO:0000313" key="1">
    <source>
        <dbReference type="EMBL" id="PWY83445.1"/>
    </source>
</evidence>
<dbReference type="GeneID" id="37065312"/>
<proteinExistence type="predicted"/>
<protein>
    <submittedName>
        <fullName evidence="1">Uncharacterized protein</fullName>
    </submittedName>
</protein>
<dbReference type="RefSeq" id="XP_025399888.1">
    <property type="nucleotide sequence ID" value="XM_025543075.1"/>
</dbReference>
<accession>A0A317WBX2</accession>
<sequence length="138" mass="14908">MARPSHSPLSLLLLSPHSVGLRNNNNNHQPLHTLSDIYMLLINRPGLAQLGNPPHGGLVPRNGLGVDSLRRNEHISLPGRDWPLSIYSYAGSLSAVLWYYYSTTSTSRLPGPLNPDPSACVVSTLPPVPSSPTIQTLS</sequence>
<dbReference type="VEuPathDB" id="FungiDB:BO70DRAFT_361565"/>
<dbReference type="EMBL" id="MSFL01000010">
    <property type="protein sequence ID" value="PWY83445.1"/>
    <property type="molecule type" value="Genomic_DNA"/>
</dbReference>
<keyword evidence="2" id="KW-1185">Reference proteome</keyword>
<name>A0A317WBX2_9EURO</name>
<comment type="caution">
    <text evidence="1">The sequence shown here is derived from an EMBL/GenBank/DDBJ whole genome shotgun (WGS) entry which is preliminary data.</text>
</comment>